<keyword evidence="4" id="KW-1185">Reference proteome</keyword>
<feature type="compositionally biased region" description="Low complexity" evidence="1">
    <location>
        <begin position="137"/>
        <end position="151"/>
    </location>
</feature>
<keyword evidence="2" id="KW-1133">Transmembrane helix</keyword>
<feature type="transmembrane region" description="Helical" evidence="2">
    <location>
        <begin position="94"/>
        <end position="116"/>
    </location>
</feature>
<dbReference type="EMBL" id="BEYU01000084">
    <property type="protein sequence ID" value="GBG30761.1"/>
    <property type="molecule type" value="Genomic_DNA"/>
</dbReference>
<dbReference type="Proteomes" id="UP000241890">
    <property type="component" value="Unassembled WGS sequence"/>
</dbReference>
<reference evidence="3 4" key="1">
    <citation type="submission" date="2017-12" db="EMBL/GenBank/DDBJ databases">
        <title>Sequencing, de novo assembly and annotation of complete genome of a new Thraustochytrid species, strain FCC1311.</title>
        <authorList>
            <person name="Sedici K."/>
            <person name="Godart F."/>
            <person name="Aiese Cigliano R."/>
            <person name="Sanseverino W."/>
            <person name="Barakat M."/>
            <person name="Ortet P."/>
            <person name="Marechal E."/>
            <person name="Cagnac O."/>
            <person name="Amato A."/>
        </authorList>
    </citation>
    <scope>NUCLEOTIDE SEQUENCE [LARGE SCALE GENOMIC DNA]</scope>
</reference>
<accession>A0A2R5GQY0</accession>
<dbReference type="OrthoDB" id="15596at2759"/>
<name>A0A2R5GQY0_9STRA</name>
<dbReference type="PANTHER" id="PTHR37713:SF1">
    <property type="entry name" value="OS05G0176600 PROTEIN"/>
    <property type="match status" value="1"/>
</dbReference>
<protein>
    <submittedName>
        <fullName evidence="3">Uncharacterized protein</fullName>
    </submittedName>
</protein>
<sequence length="151" mass="16626">MGSSTSTPEATKPEAQVPTAADLEEERKKKITAAAVEARKDALMKEMEARRQESTLSKRERRINWFLLSPLAFAPILPLIRITLRRQPKVRDIAFRATLATAFVHSALLAAGFYNFSEAERTEPLPEPSPFADPAHDPATSDPAPTAARTS</sequence>
<evidence type="ECO:0000256" key="1">
    <source>
        <dbReference type="SAM" id="MobiDB-lite"/>
    </source>
</evidence>
<proteinExistence type="predicted"/>
<feature type="transmembrane region" description="Helical" evidence="2">
    <location>
        <begin position="63"/>
        <end position="82"/>
    </location>
</feature>
<evidence type="ECO:0000313" key="3">
    <source>
        <dbReference type="EMBL" id="GBG30761.1"/>
    </source>
</evidence>
<organism evidence="3 4">
    <name type="scientific">Hondaea fermentalgiana</name>
    <dbReference type="NCBI Taxonomy" id="2315210"/>
    <lineage>
        <taxon>Eukaryota</taxon>
        <taxon>Sar</taxon>
        <taxon>Stramenopiles</taxon>
        <taxon>Bigyra</taxon>
        <taxon>Labyrinthulomycetes</taxon>
        <taxon>Thraustochytrida</taxon>
        <taxon>Thraustochytriidae</taxon>
        <taxon>Hondaea</taxon>
    </lineage>
</organism>
<dbReference type="InParanoid" id="A0A2R5GQY0"/>
<gene>
    <name evidence="3" type="ORF">FCC1311_069812</name>
</gene>
<evidence type="ECO:0000256" key="2">
    <source>
        <dbReference type="SAM" id="Phobius"/>
    </source>
</evidence>
<feature type="region of interest" description="Disordered" evidence="1">
    <location>
        <begin position="120"/>
        <end position="151"/>
    </location>
</feature>
<comment type="caution">
    <text evidence="3">The sequence shown here is derived from an EMBL/GenBank/DDBJ whole genome shotgun (WGS) entry which is preliminary data.</text>
</comment>
<evidence type="ECO:0000313" key="4">
    <source>
        <dbReference type="Proteomes" id="UP000241890"/>
    </source>
</evidence>
<keyword evidence="2" id="KW-0472">Membrane</keyword>
<dbReference type="AlphaFoldDB" id="A0A2R5GQY0"/>
<feature type="region of interest" description="Disordered" evidence="1">
    <location>
        <begin position="1"/>
        <end position="26"/>
    </location>
</feature>
<keyword evidence="2" id="KW-0812">Transmembrane</keyword>
<dbReference type="PANTHER" id="PTHR37713">
    <property type="entry name" value="OS05G0176600 PROTEIN"/>
    <property type="match status" value="1"/>
</dbReference>
<dbReference type="GO" id="GO:0009507">
    <property type="term" value="C:chloroplast"/>
    <property type="evidence" value="ECO:0007669"/>
    <property type="project" value="TreeGrafter"/>
</dbReference>